<evidence type="ECO:0000313" key="2">
    <source>
        <dbReference type="EMBL" id="MBA2934529.1"/>
    </source>
</evidence>
<protein>
    <submittedName>
        <fullName evidence="2">DMT family transporter</fullName>
    </submittedName>
</protein>
<keyword evidence="3" id="KW-1185">Reference proteome</keyword>
<dbReference type="AlphaFoldDB" id="A0A838L7N8"/>
<comment type="caution">
    <text evidence="2">The sequence shown here is derived from an EMBL/GenBank/DDBJ whole genome shotgun (WGS) entry which is preliminary data.</text>
</comment>
<dbReference type="Proteomes" id="UP000570166">
    <property type="component" value="Unassembled WGS sequence"/>
</dbReference>
<feature type="transmembrane region" description="Helical" evidence="1">
    <location>
        <begin position="95"/>
        <end position="116"/>
    </location>
</feature>
<sequence length="147" mass="14955">MSALFVLIALIAGTLNAFEAGTNTALRKGLDAPFLSLALIAITTLAASLVAALAVGERWPGGGQIFSIPWWGWTGGLLGFGFVTAMIYTAESLGAALFIGLTVTASTVASVALDHFGLLGFTQHSAGIGRIVGALLMIAGVALFAIF</sequence>
<feature type="transmembrane region" description="Helical" evidence="1">
    <location>
        <begin position="33"/>
        <end position="56"/>
    </location>
</feature>
<dbReference type="EMBL" id="JACEIB010000006">
    <property type="protein sequence ID" value="MBA2934529.1"/>
    <property type="molecule type" value="Genomic_DNA"/>
</dbReference>
<gene>
    <name evidence="2" type="ORF">HZF05_10520</name>
</gene>
<dbReference type="InterPro" id="IPR006750">
    <property type="entry name" value="YdcZ"/>
</dbReference>
<reference evidence="2 3" key="1">
    <citation type="submission" date="2020-07" db="EMBL/GenBank/DDBJ databases">
        <authorList>
            <person name="Sun Q."/>
        </authorList>
    </citation>
    <scope>NUCLEOTIDE SEQUENCE [LARGE SCALE GENOMIC DNA]</scope>
    <source>
        <strain evidence="2 3">CGMCC 1.13654</strain>
    </source>
</reference>
<proteinExistence type="predicted"/>
<dbReference type="Pfam" id="PF04657">
    <property type="entry name" value="DMT_YdcZ"/>
    <property type="match status" value="1"/>
</dbReference>
<keyword evidence="1" id="KW-1133">Transmembrane helix</keyword>
<dbReference type="PANTHER" id="PTHR34821">
    <property type="entry name" value="INNER MEMBRANE PROTEIN YDCZ"/>
    <property type="match status" value="1"/>
</dbReference>
<organism evidence="2 3">
    <name type="scientific">Sphingomonas chungangi</name>
    <dbReference type="NCBI Taxonomy" id="2683589"/>
    <lineage>
        <taxon>Bacteria</taxon>
        <taxon>Pseudomonadati</taxon>
        <taxon>Pseudomonadota</taxon>
        <taxon>Alphaproteobacteria</taxon>
        <taxon>Sphingomonadales</taxon>
        <taxon>Sphingomonadaceae</taxon>
        <taxon>Sphingomonas</taxon>
    </lineage>
</organism>
<dbReference type="RefSeq" id="WP_160366004.1">
    <property type="nucleotide sequence ID" value="NZ_JACEIB010000006.1"/>
</dbReference>
<accession>A0A838L7N8</accession>
<feature type="transmembrane region" description="Helical" evidence="1">
    <location>
        <begin position="128"/>
        <end position="146"/>
    </location>
</feature>
<evidence type="ECO:0000256" key="1">
    <source>
        <dbReference type="SAM" id="Phobius"/>
    </source>
</evidence>
<name>A0A838L7N8_9SPHN</name>
<dbReference type="PANTHER" id="PTHR34821:SF2">
    <property type="entry name" value="INNER MEMBRANE PROTEIN YDCZ"/>
    <property type="match status" value="1"/>
</dbReference>
<dbReference type="GO" id="GO:0005886">
    <property type="term" value="C:plasma membrane"/>
    <property type="evidence" value="ECO:0007669"/>
    <property type="project" value="TreeGrafter"/>
</dbReference>
<feature type="transmembrane region" description="Helical" evidence="1">
    <location>
        <begin position="68"/>
        <end position="89"/>
    </location>
</feature>
<evidence type="ECO:0000313" key="3">
    <source>
        <dbReference type="Proteomes" id="UP000570166"/>
    </source>
</evidence>
<keyword evidence="1" id="KW-0812">Transmembrane</keyword>
<keyword evidence="1" id="KW-0472">Membrane</keyword>